<organism evidence="1 2">
    <name type="scientific">Flavobacterium bernardetii</name>
    <dbReference type="NCBI Taxonomy" id="2813823"/>
    <lineage>
        <taxon>Bacteria</taxon>
        <taxon>Pseudomonadati</taxon>
        <taxon>Bacteroidota</taxon>
        <taxon>Flavobacteriia</taxon>
        <taxon>Flavobacteriales</taxon>
        <taxon>Flavobacteriaceae</taxon>
        <taxon>Flavobacterium</taxon>
    </lineage>
</organism>
<evidence type="ECO:0000313" key="1">
    <source>
        <dbReference type="EMBL" id="MBC5836170.1"/>
    </source>
</evidence>
<protein>
    <submittedName>
        <fullName evidence="1">Uncharacterized protein</fullName>
    </submittedName>
</protein>
<dbReference type="RefSeq" id="WP_166131594.1">
    <property type="nucleotide sequence ID" value="NZ_JAANOQ010000012.1"/>
</dbReference>
<keyword evidence="2" id="KW-1185">Reference proteome</keyword>
<evidence type="ECO:0000313" key="2">
    <source>
        <dbReference type="Proteomes" id="UP000605990"/>
    </source>
</evidence>
<name>A0ABR7J262_9FLAO</name>
<proteinExistence type="predicted"/>
<accession>A0ABR7J262</accession>
<comment type="caution">
    <text evidence="1">The sequence shown here is derived from an EMBL/GenBank/DDBJ whole genome shotgun (WGS) entry which is preliminary data.</text>
</comment>
<dbReference type="Proteomes" id="UP000605990">
    <property type="component" value="Unassembled WGS sequence"/>
</dbReference>
<sequence length="249" mass="29540">MKIKILLLALFLFISNIIFSQIQEKKITGVTINSQKVKDSIIVKTDNTFFLLGTLNDYMGRKWVAKGEVFDRYYPFEKPLMKFVDSIVKKEFKTVLIEKDNCFNSEEMAKKMNSFYVENDLIDSLFTTKEKKASFLLGTYYRYGEKVNENIYKIQIANSHKHIEIHQILISLGCKNIYYKRLQNIPIQNIIYFESNDLIKAYFETIESEKEKLFDSRLKSFRSVKLSKEEYLKEKSKQNKNIIEIFENK</sequence>
<reference evidence="1 2" key="1">
    <citation type="submission" date="2020-08" db="EMBL/GenBank/DDBJ databases">
        <title>Description of novel Flavobacterium F-408 isolate.</title>
        <authorList>
            <person name="Saticioglu I.B."/>
            <person name="Duman M."/>
            <person name="Altun S."/>
        </authorList>
    </citation>
    <scope>NUCLEOTIDE SEQUENCE [LARGE SCALE GENOMIC DNA]</scope>
    <source>
        <strain evidence="1 2">F-408</strain>
    </source>
</reference>
<dbReference type="EMBL" id="JACRUN010000012">
    <property type="protein sequence ID" value="MBC5836170.1"/>
    <property type="molecule type" value="Genomic_DNA"/>
</dbReference>
<gene>
    <name evidence="1" type="ORF">H8R27_14865</name>
</gene>